<dbReference type="EnsemblMetazoa" id="XM_003391260.2">
    <property type="protein sequence ID" value="XP_003391308.1"/>
    <property type="gene ID" value="LOC100632897"/>
</dbReference>
<dbReference type="KEGG" id="aqu:100632897"/>
<keyword evidence="11" id="KW-1185">Reference proteome</keyword>
<dbReference type="GO" id="GO:0005929">
    <property type="term" value="C:cilium"/>
    <property type="evidence" value="ECO:0007669"/>
    <property type="project" value="TreeGrafter"/>
</dbReference>
<keyword evidence="2" id="KW-0963">Cytoplasm</keyword>
<comment type="subcellular location">
    <subcellularLocation>
        <location evidence="1">Cytoplasm</location>
        <location evidence="1">Cytoskeleton</location>
        <location evidence="1">Cilium basal body</location>
    </subcellularLocation>
</comment>
<evidence type="ECO:0000256" key="8">
    <source>
        <dbReference type="ARBA" id="ARBA00023273"/>
    </source>
</evidence>
<evidence type="ECO:0000256" key="2">
    <source>
        <dbReference type="ARBA" id="ARBA00022490"/>
    </source>
</evidence>
<dbReference type="OrthoDB" id="10250638at2759"/>
<dbReference type="eggNOG" id="KOG2247">
    <property type="taxonomic scope" value="Eukaryota"/>
</dbReference>
<organism evidence="10">
    <name type="scientific">Amphimedon queenslandica</name>
    <name type="common">Sponge</name>
    <dbReference type="NCBI Taxonomy" id="400682"/>
    <lineage>
        <taxon>Eukaryota</taxon>
        <taxon>Metazoa</taxon>
        <taxon>Porifera</taxon>
        <taxon>Demospongiae</taxon>
        <taxon>Heteroscleromorpha</taxon>
        <taxon>Haplosclerida</taxon>
        <taxon>Niphatidae</taxon>
        <taxon>Amphimedon</taxon>
    </lineage>
</organism>
<dbReference type="PANTHER" id="PTHR14920:SF0">
    <property type="entry name" value="WD REPEAT DOMAIN 19"/>
    <property type="match status" value="1"/>
</dbReference>
<evidence type="ECO:0000256" key="6">
    <source>
        <dbReference type="ARBA" id="ARBA00023069"/>
    </source>
</evidence>
<keyword evidence="4" id="KW-0677">Repeat</keyword>
<evidence type="ECO:0000313" key="11">
    <source>
        <dbReference type="Proteomes" id="UP000007879"/>
    </source>
</evidence>
<dbReference type="AlphaFoldDB" id="A0A1X7T0T1"/>
<dbReference type="Pfam" id="PF23146">
    <property type="entry name" value="Zf_IFT144_1st"/>
    <property type="match status" value="1"/>
</dbReference>
<gene>
    <name evidence="10" type="primary">100632897</name>
</gene>
<feature type="domain" description="IFT121-like zinc finger" evidence="9">
    <location>
        <begin position="129"/>
        <end position="175"/>
    </location>
</feature>
<protein>
    <recommendedName>
        <fullName evidence="9">IFT121-like zinc finger domain-containing protein</fullName>
    </recommendedName>
</protein>
<evidence type="ECO:0000256" key="3">
    <source>
        <dbReference type="ARBA" id="ARBA00022574"/>
    </source>
</evidence>
<evidence type="ECO:0000313" key="10">
    <source>
        <dbReference type="EnsemblMetazoa" id="Aqu2.1.08047_001"/>
    </source>
</evidence>
<keyword evidence="6" id="KW-0969">Cilium</keyword>
<dbReference type="InParanoid" id="A0A1X7T0T1"/>
<evidence type="ECO:0000259" key="9">
    <source>
        <dbReference type="Pfam" id="PF23145"/>
    </source>
</evidence>
<dbReference type="GO" id="GO:0030991">
    <property type="term" value="C:intraciliary transport particle A"/>
    <property type="evidence" value="ECO:0007669"/>
    <property type="project" value="TreeGrafter"/>
</dbReference>
<dbReference type="InterPro" id="IPR040379">
    <property type="entry name" value="WDR19/dyf-2"/>
</dbReference>
<name>A0A1X7T0T1_AMPQE</name>
<evidence type="ECO:0000256" key="1">
    <source>
        <dbReference type="ARBA" id="ARBA00004120"/>
    </source>
</evidence>
<dbReference type="STRING" id="400682.A0A1X7T0T1"/>
<keyword evidence="5" id="KW-0970">Cilium biogenesis/degradation</keyword>
<proteinExistence type="predicted"/>
<dbReference type="Pfam" id="PF23145">
    <property type="entry name" value="Zf_2nd_IFT121"/>
    <property type="match status" value="1"/>
</dbReference>
<dbReference type="PANTHER" id="PTHR14920">
    <property type="entry name" value="OSMOTIC AVOIDANCE ABNORMAL PROTEIN 1/WD REPEAT MEMBRANE PROTEIN"/>
    <property type="match status" value="1"/>
</dbReference>
<sequence>MKQSLMILHSYLLVKLQVKLGAHDKAARLLVRVASNISKFPSHIVPILTSTVIECQRSGLKESAFTYAAMLMKPEYRPNIDVKWKKKLESIVRKPERSEVEDATTPCPVCSFMLPQMRLDCPQCKNNLPYCIITGHHMVADDWSECPFCHFPAVYSEFKKLLESENTCPLLCSAEISSDLI</sequence>
<evidence type="ECO:0000256" key="7">
    <source>
        <dbReference type="ARBA" id="ARBA00023212"/>
    </source>
</evidence>
<keyword evidence="8" id="KW-0966">Cell projection</keyword>
<evidence type="ECO:0000256" key="4">
    <source>
        <dbReference type="ARBA" id="ARBA00022737"/>
    </source>
</evidence>
<dbReference type="Proteomes" id="UP000007879">
    <property type="component" value="Unassembled WGS sequence"/>
</dbReference>
<dbReference type="EnsemblMetazoa" id="Aqu2.1.08047_001">
    <property type="protein sequence ID" value="Aqu2.1.08047_001"/>
    <property type="gene ID" value="Aqu2.1.08047"/>
</dbReference>
<reference evidence="11" key="1">
    <citation type="journal article" date="2010" name="Nature">
        <title>The Amphimedon queenslandica genome and the evolution of animal complexity.</title>
        <authorList>
            <person name="Srivastava M."/>
            <person name="Simakov O."/>
            <person name="Chapman J."/>
            <person name="Fahey B."/>
            <person name="Gauthier M.E."/>
            <person name="Mitros T."/>
            <person name="Richards G.S."/>
            <person name="Conaco C."/>
            <person name="Dacre M."/>
            <person name="Hellsten U."/>
            <person name="Larroux C."/>
            <person name="Putnam N.H."/>
            <person name="Stanke M."/>
            <person name="Adamska M."/>
            <person name="Darling A."/>
            <person name="Degnan S.M."/>
            <person name="Oakley T.H."/>
            <person name="Plachetzki D.C."/>
            <person name="Zhai Y."/>
            <person name="Adamski M."/>
            <person name="Calcino A."/>
            <person name="Cummins S.F."/>
            <person name="Goodstein D.M."/>
            <person name="Harris C."/>
            <person name="Jackson D.J."/>
            <person name="Leys S.P."/>
            <person name="Shu S."/>
            <person name="Woodcroft B.J."/>
            <person name="Vervoort M."/>
            <person name="Kosik K.S."/>
            <person name="Manning G."/>
            <person name="Degnan B.M."/>
            <person name="Rokhsar D.S."/>
        </authorList>
    </citation>
    <scope>NUCLEOTIDE SEQUENCE [LARGE SCALE GENOMIC DNA]</scope>
</reference>
<accession>A0A1X7T0T1</accession>
<evidence type="ECO:0000256" key="5">
    <source>
        <dbReference type="ARBA" id="ARBA00022794"/>
    </source>
</evidence>
<keyword evidence="3" id="KW-0853">WD repeat</keyword>
<reference evidence="10" key="2">
    <citation type="submission" date="2017-05" db="UniProtKB">
        <authorList>
            <consortium name="EnsemblMetazoa"/>
        </authorList>
    </citation>
    <scope>IDENTIFICATION</scope>
</reference>
<dbReference type="GO" id="GO:0060271">
    <property type="term" value="P:cilium assembly"/>
    <property type="evidence" value="ECO:0007669"/>
    <property type="project" value="TreeGrafter"/>
</dbReference>
<dbReference type="GO" id="GO:0035721">
    <property type="term" value="P:intraciliary retrograde transport"/>
    <property type="evidence" value="ECO:0007669"/>
    <property type="project" value="InterPro"/>
</dbReference>
<keyword evidence="7" id="KW-0206">Cytoskeleton</keyword>
<dbReference type="InterPro" id="IPR056170">
    <property type="entry name" value="Znf_IFT121-like"/>
</dbReference>